<keyword evidence="12" id="KW-1185">Reference proteome</keyword>
<comment type="catalytic activity">
    <reaction evidence="1">
        <text>ATP + protein L-histidine = ADP + protein N-phospho-L-histidine.</text>
        <dbReference type="EC" id="2.7.13.3"/>
    </reaction>
</comment>
<evidence type="ECO:0000259" key="10">
    <source>
        <dbReference type="PROSITE" id="PS50113"/>
    </source>
</evidence>
<name>A0A074XEX0_9PEZI</name>
<feature type="domain" description="Histidine kinase" evidence="7">
    <location>
        <begin position="668"/>
        <end position="950"/>
    </location>
</feature>
<dbReference type="InterPro" id="IPR000014">
    <property type="entry name" value="PAS"/>
</dbReference>
<dbReference type="InterPro" id="IPR003594">
    <property type="entry name" value="HATPase_dom"/>
</dbReference>
<dbReference type="PROSITE" id="PS50110">
    <property type="entry name" value="RESPONSE_REGULATORY"/>
    <property type="match status" value="1"/>
</dbReference>
<evidence type="ECO:0000259" key="7">
    <source>
        <dbReference type="PROSITE" id="PS50109"/>
    </source>
</evidence>
<evidence type="ECO:0000259" key="9">
    <source>
        <dbReference type="PROSITE" id="PS50112"/>
    </source>
</evidence>
<accession>A0A074XEX0</accession>
<proteinExistence type="predicted"/>
<evidence type="ECO:0000256" key="2">
    <source>
        <dbReference type="ARBA" id="ARBA00012438"/>
    </source>
</evidence>
<dbReference type="Pfam" id="PF02518">
    <property type="entry name" value="HATPase_c"/>
    <property type="match status" value="1"/>
</dbReference>
<dbReference type="GO" id="GO:0009927">
    <property type="term" value="F:histidine phosphotransfer kinase activity"/>
    <property type="evidence" value="ECO:0007669"/>
    <property type="project" value="TreeGrafter"/>
</dbReference>
<sequence length="1129" mass="126067">MLSLLQQVETGDAKTDRDLRLLCNADWSSTSLGPLSSWPQDLLTLVYLSMLSPLPQFFFLGPDNIFLYNTAASQLLRDHHPAYFARPVASLERLQSQAESIAQIIRDATEGRRPAVQRDLPFFFSKNNNLEELLISTTMVCLPPHLSGYQATVEDTTLAVITRRRDQFLTKLKSRCGSTNDLPLLLQSILQSISSAEADFPFGIVYGIEEPTFTAIPYDSPQRDESAVTLHLAGSVGDFDYSLPEDLNLGTECGILAQHARKAITSREPVKIWIEGDDTLAYWCQASRNRGYRDNCKEAIIFPASCTPFQHVRAVVIVGIAPRRPFDEAYQGFIRDVQKHMADQAFAISCMEAKQIEKRKASDRAREEAVIHKRELELRRKEAMTANGKLEGVVTMAETIDVGFFDYWPTGELIQGNNAFYELSGYPKDPNLNKAYTFLDYCMEEDAPTVMEKWNVLMSGQPNNTPTGQWVQAACTPIFDEAGNIASISGCTTDISGQKRAQEDALKKAEALEQVRISQARLLQFTDNAPMGIVILGSDGHPIYINRSWFSITDHPETLASKVDLMSVCYPDDLPQAVRKREEAINTRKTVEFRTRLKKKWTCVDGSFQGQAWVSIMYLPEYDENGALSRIMSTCTDISHSQFSEHLQRKRLEEAIEAKRRTEAFIDITSHEIRNPLGAIVHCADLLQDSFVDMKKLVDTLAKTCKHDEGQQSTIARLQEHLTSGVDAVETILSCSMHQKRVTDDILSLSKLDSNLLQVSPSTVRATEMLNNVSNFFAVEAGREKIALETQLDESLKECNIEWVVVDPGRITQVLVNLVTNALKFTKTSKNKRNVNVRLGASKGPPTDLSVKYAALENPSTKAQTKPDTDDALYLWFSVTDSGCGMTEEEQTRMFNRFSQASPKTYNTYGGSGLGLFISKRLVELQGGQIGLASQIDVGSRFAFYVPARQTTKAMDLPKPDLSLRTKADALTQDFTVATPASKDQNSSDYSILVVEDNAVNQKVLEKRLTKLGYKVQIANHGQEALDYLTTTTTWKQQNREETTPLQDVHVILMDIEMPVMDGLTCSKKIRDLQSSGDIVKHIPIVAVSANARAEQMKQAIDAGVDGFITKPFRMPELTSVISRLLKTP</sequence>
<evidence type="ECO:0000256" key="3">
    <source>
        <dbReference type="ARBA" id="ARBA00022553"/>
    </source>
</evidence>
<keyword evidence="4" id="KW-0808">Transferase</keyword>
<dbReference type="GO" id="GO:0000155">
    <property type="term" value="F:phosphorelay sensor kinase activity"/>
    <property type="evidence" value="ECO:0007669"/>
    <property type="project" value="InterPro"/>
</dbReference>
<dbReference type="PRINTS" id="PR00344">
    <property type="entry name" value="BCTRLSENSOR"/>
</dbReference>
<feature type="domain" description="PAS" evidence="9">
    <location>
        <begin position="389"/>
        <end position="461"/>
    </location>
</feature>
<dbReference type="EMBL" id="KL584710">
    <property type="protein sequence ID" value="KEQ73121.1"/>
    <property type="molecule type" value="Genomic_DNA"/>
</dbReference>
<dbReference type="InterPro" id="IPR001789">
    <property type="entry name" value="Sig_transdc_resp-reg_receiver"/>
</dbReference>
<dbReference type="SUPFAM" id="SSF47384">
    <property type="entry name" value="Homodimeric domain of signal transducing histidine kinase"/>
    <property type="match status" value="1"/>
</dbReference>
<dbReference type="OrthoDB" id="60033at2759"/>
<dbReference type="SMART" id="SM00091">
    <property type="entry name" value="PAS"/>
    <property type="match status" value="2"/>
</dbReference>
<dbReference type="PANTHER" id="PTHR43047">
    <property type="entry name" value="TWO-COMPONENT HISTIDINE PROTEIN KINASE"/>
    <property type="match status" value="1"/>
</dbReference>
<evidence type="ECO:0000259" key="8">
    <source>
        <dbReference type="PROSITE" id="PS50110"/>
    </source>
</evidence>
<dbReference type="STRING" id="1043004.A0A074XEX0"/>
<dbReference type="Pfam" id="PF00512">
    <property type="entry name" value="HisKA"/>
    <property type="match status" value="1"/>
</dbReference>
<dbReference type="PROSITE" id="PS50109">
    <property type="entry name" value="HIS_KIN"/>
    <property type="match status" value="1"/>
</dbReference>
<reference evidence="11 12" key="1">
    <citation type="journal article" date="2014" name="BMC Genomics">
        <title>Genome sequencing of four Aureobasidium pullulans varieties: biotechnological potential, stress tolerance, and description of new species.</title>
        <authorList>
            <person name="Gostin Ar C."/>
            <person name="Ohm R.A."/>
            <person name="Kogej T."/>
            <person name="Sonjak S."/>
            <person name="Turk M."/>
            <person name="Zajc J."/>
            <person name="Zalar P."/>
            <person name="Grube M."/>
            <person name="Sun H."/>
            <person name="Han J."/>
            <person name="Sharma A."/>
            <person name="Chiniquy J."/>
            <person name="Ngan C.Y."/>
            <person name="Lipzen A."/>
            <person name="Barry K."/>
            <person name="Grigoriev I.V."/>
            <person name="Gunde-Cimerman N."/>
        </authorList>
    </citation>
    <scope>NUCLEOTIDE SEQUENCE [LARGE SCALE GENOMIC DNA]</scope>
    <source>
        <strain evidence="11 12">CBS 147.97</strain>
    </source>
</reference>
<dbReference type="InterPro" id="IPR003661">
    <property type="entry name" value="HisK_dim/P_dom"/>
</dbReference>
<dbReference type="CDD" id="cd17546">
    <property type="entry name" value="REC_hyHK_CKI1_RcsC-like"/>
    <property type="match status" value="1"/>
</dbReference>
<dbReference type="SUPFAM" id="SSF55874">
    <property type="entry name" value="ATPase domain of HSP90 chaperone/DNA topoisomerase II/histidine kinase"/>
    <property type="match status" value="1"/>
</dbReference>
<dbReference type="Gene3D" id="3.40.50.2300">
    <property type="match status" value="1"/>
</dbReference>
<dbReference type="AlphaFoldDB" id="A0A074XEX0"/>
<evidence type="ECO:0000256" key="5">
    <source>
        <dbReference type="ARBA" id="ARBA00022777"/>
    </source>
</evidence>
<feature type="domain" description="Response regulatory" evidence="8">
    <location>
        <begin position="991"/>
        <end position="1126"/>
    </location>
</feature>
<dbReference type="Proteomes" id="UP000027730">
    <property type="component" value="Unassembled WGS sequence"/>
</dbReference>
<protein>
    <recommendedName>
        <fullName evidence="2">histidine kinase</fullName>
        <ecNumber evidence="2">2.7.13.3</ecNumber>
    </recommendedName>
</protein>
<dbReference type="Gene3D" id="3.30.450.20">
    <property type="entry name" value="PAS domain"/>
    <property type="match status" value="2"/>
</dbReference>
<dbReference type="CDD" id="cd00082">
    <property type="entry name" value="HisKA"/>
    <property type="match status" value="1"/>
</dbReference>
<evidence type="ECO:0000256" key="1">
    <source>
        <dbReference type="ARBA" id="ARBA00000085"/>
    </source>
</evidence>
<dbReference type="InterPro" id="IPR000700">
    <property type="entry name" value="PAS-assoc_C"/>
</dbReference>
<dbReference type="CDD" id="cd00130">
    <property type="entry name" value="PAS"/>
    <property type="match status" value="1"/>
</dbReference>
<dbReference type="InterPro" id="IPR035965">
    <property type="entry name" value="PAS-like_dom_sf"/>
</dbReference>
<dbReference type="HOGENOM" id="CLU_000445_82_4_1"/>
<dbReference type="RefSeq" id="XP_013427328.1">
    <property type="nucleotide sequence ID" value="XM_013571874.1"/>
</dbReference>
<dbReference type="InterPro" id="IPR004358">
    <property type="entry name" value="Sig_transdc_His_kin-like_C"/>
</dbReference>
<dbReference type="PROSITE" id="PS50112">
    <property type="entry name" value="PAS"/>
    <property type="match status" value="1"/>
</dbReference>
<feature type="modified residue" description="4-aspartylphosphate" evidence="6">
    <location>
        <position position="1055"/>
    </location>
</feature>
<feature type="domain" description="PAC" evidence="10">
    <location>
        <begin position="452"/>
        <end position="507"/>
    </location>
</feature>
<evidence type="ECO:0000256" key="4">
    <source>
        <dbReference type="ARBA" id="ARBA00022679"/>
    </source>
</evidence>
<dbReference type="SMART" id="SM00387">
    <property type="entry name" value="HATPase_c"/>
    <property type="match status" value="1"/>
</dbReference>
<dbReference type="InterPro" id="IPR036097">
    <property type="entry name" value="HisK_dim/P_sf"/>
</dbReference>
<dbReference type="SUPFAM" id="SSF52172">
    <property type="entry name" value="CheY-like"/>
    <property type="match status" value="1"/>
</dbReference>
<dbReference type="SMART" id="SM00388">
    <property type="entry name" value="HisKA"/>
    <property type="match status" value="1"/>
</dbReference>
<dbReference type="InterPro" id="IPR005467">
    <property type="entry name" value="His_kinase_dom"/>
</dbReference>
<dbReference type="PANTHER" id="PTHR43047:SF72">
    <property type="entry name" value="OSMOSENSING HISTIDINE PROTEIN KINASE SLN1"/>
    <property type="match status" value="1"/>
</dbReference>
<evidence type="ECO:0000313" key="11">
    <source>
        <dbReference type="EMBL" id="KEQ73121.1"/>
    </source>
</evidence>
<keyword evidence="5" id="KW-0418">Kinase</keyword>
<dbReference type="InterPro" id="IPR036890">
    <property type="entry name" value="HATPase_C_sf"/>
</dbReference>
<dbReference type="InterPro" id="IPR011006">
    <property type="entry name" value="CheY-like_superfamily"/>
</dbReference>
<dbReference type="GO" id="GO:0005886">
    <property type="term" value="C:plasma membrane"/>
    <property type="evidence" value="ECO:0007669"/>
    <property type="project" value="TreeGrafter"/>
</dbReference>
<organism evidence="11 12">
    <name type="scientific">Aureobasidium namibiae CBS 147.97</name>
    <dbReference type="NCBI Taxonomy" id="1043004"/>
    <lineage>
        <taxon>Eukaryota</taxon>
        <taxon>Fungi</taxon>
        <taxon>Dikarya</taxon>
        <taxon>Ascomycota</taxon>
        <taxon>Pezizomycotina</taxon>
        <taxon>Dothideomycetes</taxon>
        <taxon>Dothideomycetidae</taxon>
        <taxon>Dothideales</taxon>
        <taxon>Saccotheciaceae</taxon>
        <taxon>Aureobasidium</taxon>
    </lineage>
</organism>
<dbReference type="GeneID" id="25415257"/>
<dbReference type="Pfam" id="PF00072">
    <property type="entry name" value="Response_reg"/>
    <property type="match status" value="1"/>
</dbReference>
<dbReference type="Gene3D" id="3.30.565.10">
    <property type="entry name" value="Histidine kinase-like ATPase, C-terminal domain"/>
    <property type="match status" value="1"/>
</dbReference>
<dbReference type="EC" id="2.7.13.3" evidence="2"/>
<evidence type="ECO:0000313" key="12">
    <source>
        <dbReference type="Proteomes" id="UP000027730"/>
    </source>
</evidence>
<dbReference type="PROSITE" id="PS50113">
    <property type="entry name" value="PAC"/>
    <property type="match status" value="1"/>
</dbReference>
<gene>
    <name evidence="11" type="ORF">M436DRAFT_73244</name>
</gene>
<dbReference type="SMART" id="SM00448">
    <property type="entry name" value="REC"/>
    <property type="match status" value="1"/>
</dbReference>
<dbReference type="Gene3D" id="1.10.287.130">
    <property type="match status" value="1"/>
</dbReference>
<keyword evidence="3 6" id="KW-0597">Phosphoprotein</keyword>
<dbReference type="SUPFAM" id="SSF55785">
    <property type="entry name" value="PYP-like sensor domain (PAS domain)"/>
    <property type="match status" value="2"/>
</dbReference>
<evidence type="ECO:0000256" key="6">
    <source>
        <dbReference type="PROSITE-ProRule" id="PRU00169"/>
    </source>
</evidence>